<evidence type="ECO:0000313" key="1">
    <source>
        <dbReference type="EMBL" id="RUO75156.1"/>
    </source>
</evidence>
<dbReference type="Proteomes" id="UP000287908">
    <property type="component" value="Unassembled WGS sequence"/>
</dbReference>
<dbReference type="EMBL" id="PIQF01000003">
    <property type="protein sequence ID" value="RUO75156.1"/>
    <property type="molecule type" value="Genomic_DNA"/>
</dbReference>
<keyword evidence="2" id="KW-1185">Reference proteome</keyword>
<sequence>MKAPTDPSIGVADNLLPFGEPKATHDLKRVPVSMDIRAFNTNRCSKIDMLGLRDIIQIVGTRWFNDGHKKSPGR</sequence>
<protein>
    <submittedName>
        <fullName evidence="1">Uncharacterized protein</fullName>
    </submittedName>
</protein>
<reference evidence="1 2" key="1">
    <citation type="journal article" date="2011" name="Front. Microbiol.">
        <title>Genomic signatures of strain selection and enhancement in Bacillus atrophaeus var. globigii, a historical biowarfare simulant.</title>
        <authorList>
            <person name="Gibbons H.S."/>
            <person name="Broomall S.M."/>
            <person name="McNew L.A."/>
            <person name="Daligault H."/>
            <person name="Chapman C."/>
            <person name="Bruce D."/>
            <person name="Karavis M."/>
            <person name="Krepps M."/>
            <person name="McGregor P.A."/>
            <person name="Hong C."/>
            <person name="Park K.H."/>
            <person name="Akmal A."/>
            <person name="Feldman A."/>
            <person name="Lin J.S."/>
            <person name="Chang W.E."/>
            <person name="Higgs B.W."/>
            <person name="Demirev P."/>
            <person name="Lindquist J."/>
            <person name="Liem A."/>
            <person name="Fochler E."/>
            <person name="Read T.D."/>
            <person name="Tapia R."/>
            <person name="Johnson S."/>
            <person name="Bishop-Lilly K.A."/>
            <person name="Detter C."/>
            <person name="Han C."/>
            <person name="Sozhamannan S."/>
            <person name="Rosenzweig C.N."/>
            <person name="Skowronski E.W."/>
        </authorList>
    </citation>
    <scope>NUCLEOTIDE SEQUENCE [LARGE SCALE GENOMIC DNA]</scope>
    <source>
        <strain evidence="1 2">CL-SP19</strain>
    </source>
</reference>
<evidence type="ECO:0000313" key="2">
    <source>
        <dbReference type="Proteomes" id="UP000287908"/>
    </source>
</evidence>
<dbReference type="AlphaFoldDB" id="A0A432ZB23"/>
<name>A0A432ZB23_9GAMM</name>
<comment type="caution">
    <text evidence="1">The sequence shown here is derived from an EMBL/GenBank/DDBJ whole genome shotgun (WGS) entry which is preliminary data.</text>
</comment>
<proteinExistence type="predicted"/>
<gene>
    <name evidence="1" type="ORF">CWI81_09215</name>
</gene>
<organism evidence="1 2">
    <name type="scientific">Idiomarina seosinensis</name>
    <dbReference type="NCBI Taxonomy" id="281739"/>
    <lineage>
        <taxon>Bacteria</taxon>
        <taxon>Pseudomonadati</taxon>
        <taxon>Pseudomonadota</taxon>
        <taxon>Gammaproteobacteria</taxon>
        <taxon>Alteromonadales</taxon>
        <taxon>Idiomarinaceae</taxon>
        <taxon>Idiomarina</taxon>
    </lineage>
</organism>
<accession>A0A432ZB23</accession>